<proteinExistence type="predicted"/>
<protein>
    <submittedName>
        <fullName evidence="1">Uncharacterized protein</fullName>
    </submittedName>
</protein>
<organism evidence="1 2">
    <name type="scientific">Peronosclerospora sorghi</name>
    <dbReference type="NCBI Taxonomy" id="230839"/>
    <lineage>
        <taxon>Eukaryota</taxon>
        <taxon>Sar</taxon>
        <taxon>Stramenopiles</taxon>
        <taxon>Oomycota</taxon>
        <taxon>Peronosporomycetes</taxon>
        <taxon>Peronosporales</taxon>
        <taxon>Peronosporaceae</taxon>
        <taxon>Peronosclerospora</taxon>
    </lineage>
</organism>
<reference evidence="1 2" key="1">
    <citation type="journal article" date="2022" name="bioRxiv">
        <title>The genome of the oomycete Peronosclerospora sorghi, a cosmopolitan pathogen of maize and sorghum, is inflated with dispersed pseudogenes.</title>
        <authorList>
            <person name="Fletcher K."/>
            <person name="Martin F."/>
            <person name="Isakeit T."/>
            <person name="Cavanaugh K."/>
            <person name="Magill C."/>
            <person name="Michelmore R."/>
        </authorList>
    </citation>
    <scope>NUCLEOTIDE SEQUENCE [LARGE SCALE GENOMIC DNA]</scope>
    <source>
        <strain evidence="1">P6</strain>
    </source>
</reference>
<gene>
    <name evidence="1" type="ORF">PsorP6_005973</name>
</gene>
<evidence type="ECO:0000313" key="2">
    <source>
        <dbReference type="Proteomes" id="UP001163321"/>
    </source>
</evidence>
<sequence length="257" mass="27962">MAILSTVAELRAAIGGNSIKVCSDHDYEFYSEVVRRVSGYALAKVQSQVKLLQDLDNEAECAGVFNTTWGLPCVQTIASQKQSGGILHMGGFHDQWNMKAICLFDDHRVPADGMQDDAAASELSDLVRKVQETYSILAPHQQMAMQMQLSHMGSQTFHLANPPAARHKGRPKRALNRRPPGILARSRSSTQRRTSGFEIVEASTGRKCGSCGIRETGHNARSCPVKLAKLSPAAQASSSPSEGSSSRMAWKMSRDSC</sequence>
<accession>A0ACC0W4U0</accession>
<name>A0ACC0W4U0_9STRA</name>
<dbReference type="Proteomes" id="UP001163321">
    <property type="component" value="Chromosome 4"/>
</dbReference>
<dbReference type="EMBL" id="CM047583">
    <property type="protein sequence ID" value="KAI9913123.1"/>
    <property type="molecule type" value="Genomic_DNA"/>
</dbReference>
<keyword evidence="2" id="KW-1185">Reference proteome</keyword>
<evidence type="ECO:0000313" key="1">
    <source>
        <dbReference type="EMBL" id="KAI9913123.1"/>
    </source>
</evidence>
<comment type="caution">
    <text evidence="1">The sequence shown here is derived from an EMBL/GenBank/DDBJ whole genome shotgun (WGS) entry which is preliminary data.</text>
</comment>